<dbReference type="GO" id="GO:0005634">
    <property type="term" value="C:nucleus"/>
    <property type="evidence" value="ECO:0007669"/>
    <property type="project" value="TreeGrafter"/>
</dbReference>
<organism evidence="3 4">
    <name type="scientific">Fusarium sarcochroum</name>
    <dbReference type="NCBI Taxonomy" id="1208366"/>
    <lineage>
        <taxon>Eukaryota</taxon>
        <taxon>Fungi</taxon>
        <taxon>Dikarya</taxon>
        <taxon>Ascomycota</taxon>
        <taxon>Pezizomycotina</taxon>
        <taxon>Sordariomycetes</taxon>
        <taxon>Hypocreomycetidae</taxon>
        <taxon>Hypocreales</taxon>
        <taxon>Nectriaceae</taxon>
        <taxon>Fusarium</taxon>
        <taxon>Fusarium lateritium species complex</taxon>
    </lineage>
</organism>
<evidence type="ECO:0000259" key="2">
    <source>
        <dbReference type="Pfam" id="PF21762"/>
    </source>
</evidence>
<protein>
    <recommendedName>
        <fullName evidence="2">Gfd2/YDR514C-like C-terminal domain-containing protein</fullName>
    </recommendedName>
</protein>
<sequence length="558" mass="63609">MGNKSKHKTPPEGPVPDWESHPGLKSEGVFAKATTYHYARHNETQATAEPMDLQRLSKFFPETNLVALKINELCRALSGVYPEEHRMKGQKYHYKPITEIGWSILDTRKIVSRNTPPGDRGRNLFKRAESLHYIMNEFRGHFDSNCCNPWDTPEPYTFAYGKSGYIGMDEVERQLTRMFKNVRTHNRTQQEKKNRLYRKLIFIAWDPRVEDTALARMGLDWFSHKEYVKPFDLQKHPLVLSAFNGQKPNCARVMDLIGLRSQDSKPRDPSSSESGGRSLTHCAGNHVNFQMQILFSLQYMKSSLADRFSRGRSLVDGDGALDWVLFPGVEDIWTRKIYHWDILHVEGGRSMQTGTTSHKRVPPPIDGQAREPLKTWQREGNHAIADDTTKSFDVTVSYTLSLPFLDALTSERYVVVGFARWDKVDIENIGNNCHKAVHILNNARGKCIGLSYVVECFLPLEKVAPSALWLIEEVENLYSGSIDEKRQAGVEAAQQEMALGHHPTGMEQGIEVKSAGQRLSFFHGSKSFEPTRHTEMYGGDRKGSDRATCKFHIEHKIS</sequence>
<evidence type="ECO:0000256" key="1">
    <source>
        <dbReference type="SAM" id="MobiDB-lite"/>
    </source>
</evidence>
<dbReference type="InterPro" id="IPR040151">
    <property type="entry name" value="Gfd2/YDR514C-like"/>
</dbReference>
<evidence type="ECO:0000313" key="4">
    <source>
        <dbReference type="Proteomes" id="UP000622797"/>
    </source>
</evidence>
<accession>A0A8H4TSK9</accession>
<feature type="region of interest" description="Disordered" evidence="1">
    <location>
        <begin position="1"/>
        <end position="24"/>
    </location>
</feature>
<keyword evidence="4" id="KW-1185">Reference proteome</keyword>
<name>A0A8H4TSK9_9HYPO</name>
<dbReference type="EMBL" id="JABEXW010000482">
    <property type="protein sequence ID" value="KAF4963292.1"/>
    <property type="molecule type" value="Genomic_DNA"/>
</dbReference>
<dbReference type="Pfam" id="PF21762">
    <property type="entry name" value="DEDDh_C"/>
    <property type="match status" value="1"/>
</dbReference>
<reference evidence="3" key="2">
    <citation type="submission" date="2020-05" db="EMBL/GenBank/DDBJ databases">
        <authorList>
            <person name="Kim H.-S."/>
            <person name="Proctor R.H."/>
            <person name="Brown D.W."/>
        </authorList>
    </citation>
    <scope>NUCLEOTIDE SEQUENCE</scope>
    <source>
        <strain evidence="3">NRRL 20472</strain>
    </source>
</reference>
<dbReference type="OrthoDB" id="5082432at2759"/>
<dbReference type="PANTHER" id="PTHR28083:SF1">
    <property type="entry name" value="GOOD FOR FULL DBP5 ACTIVITY PROTEIN 2"/>
    <property type="match status" value="1"/>
</dbReference>
<dbReference type="InterPro" id="IPR048519">
    <property type="entry name" value="Gfd2/YDR514C-like_C"/>
</dbReference>
<comment type="caution">
    <text evidence="3">The sequence shown here is derived from an EMBL/GenBank/DDBJ whole genome shotgun (WGS) entry which is preliminary data.</text>
</comment>
<feature type="domain" description="Gfd2/YDR514C-like C-terminal" evidence="2">
    <location>
        <begin position="92"/>
        <end position="241"/>
    </location>
</feature>
<gene>
    <name evidence="3" type="ORF">FSARC_8694</name>
</gene>
<evidence type="ECO:0000313" key="3">
    <source>
        <dbReference type="EMBL" id="KAF4963292.1"/>
    </source>
</evidence>
<proteinExistence type="predicted"/>
<dbReference type="PANTHER" id="PTHR28083">
    <property type="entry name" value="GOOD FOR FULL DBP5 ACTIVITY PROTEIN 2"/>
    <property type="match status" value="1"/>
</dbReference>
<dbReference type="Proteomes" id="UP000622797">
    <property type="component" value="Unassembled WGS sequence"/>
</dbReference>
<dbReference type="AlphaFoldDB" id="A0A8H4TSK9"/>
<reference evidence="3" key="1">
    <citation type="journal article" date="2020" name="BMC Genomics">
        <title>Correction to: Identification and distribution of gene clusters required for synthesis of sphingolipid metabolism inhibitors in diverse species of the filamentous fungus Fusarium.</title>
        <authorList>
            <person name="Kim H.S."/>
            <person name="Lohmar J.M."/>
            <person name="Busman M."/>
            <person name="Brown D.W."/>
            <person name="Naumann T.A."/>
            <person name="Divon H.H."/>
            <person name="Lysoe E."/>
            <person name="Uhlig S."/>
            <person name="Proctor R.H."/>
        </authorList>
    </citation>
    <scope>NUCLEOTIDE SEQUENCE</scope>
    <source>
        <strain evidence="3">NRRL 20472</strain>
    </source>
</reference>